<dbReference type="OrthoDB" id="2323380at2759"/>
<sequence length="168" mass="19017">MIQFDDINENRILTDINLKDIREEIPKILKIKYLSDSSKESDGNINGIIYGLHHRLFCAATVKYKNKIKIVIFLVDTGSVMTFISEEVLDAFGIYLNPNCSMEVQINGRTTTIMASHSHFKEISLLGTGFMIAANANLHICCSNRSFYLNFSEPEDTEDDGLFQLIDV</sequence>
<organism evidence="1 2">
    <name type="scientific">Rhizophagus clarus</name>
    <dbReference type="NCBI Taxonomy" id="94130"/>
    <lineage>
        <taxon>Eukaryota</taxon>
        <taxon>Fungi</taxon>
        <taxon>Fungi incertae sedis</taxon>
        <taxon>Mucoromycota</taxon>
        <taxon>Glomeromycotina</taxon>
        <taxon>Glomeromycetes</taxon>
        <taxon>Glomerales</taxon>
        <taxon>Glomeraceae</taxon>
        <taxon>Rhizophagus</taxon>
    </lineage>
</organism>
<evidence type="ECO:0000313" key="1">
    <source>
        <dbReference type="EMBL" id="GES74798.1"/>
    </source>
</evidence>
<dbReference type="Gene3D" id="2.40.70.10">
    <property type="entry name" value="Acid Proteases"/>
    <property type="match status" value="1"/>
</dbReference>
<protein>
    <submittedName>
        <fullName evidence="1">Uncharacterized protein</fullName>
    </submittedName>
</protein>
<dbReference type="InterPro" id="IPR021109">
    <property type="entry name" value="Peptidase_aspartic_dom_sf"/>
</dbReference>
<dbReference type="AlphaFoldDB" id="A0A8H3KS03"/>
<gene>
    <name evidence="1" type="ORF">RCL2_000226300</name>
</gene>
<comment type="caution">
    <text evidence="1">The sequence shown here is derived from an EMBL/GenBank/DDBJ whole genome shotgun (WGS) entry which is preliminary data.</text>
</comment>
<name>A0A8H3KS03_9GLOM</name>
<dbReference type="Proteomes" id="UP000615446">
    <property type="component" value="Unassembled WGS sequence"/>
</dbReference>
<reference evidence="1" key="1">
    <citation type="submission" date="2019-10" db="EMBL/GenBank/DDBJ databases">
        <title>Conservation and host-specific expression of non-tandemly repeated heterogenous ribosome RNA gene in arbuscular mycorrhizal fungi.</title>
        <authorList>
            <person name="Maeda T."/>
            <person name="Kobayashi Y."/>
            <person name="Nakagawa T."/>
            <person name="Ezawa T."/>
            <person name="Yamaguchi K."/>
            <person name="Bino T."/>
            <person name="Nishimoto Y."/>
            <person name="Shigenobu S."/>
            <person name="Kawaguchi M."/>
        </authorList>
    </citation>
    <scope>NUCLEOTIDE SEQUENCE</scope>
    <source>
        <strain evidence="1">HR1</strain>
    </source>
</reference>
<proteinExistence type="predicted"/>
<dbReference type="EMBL" id="BLAL01000012">
    <property type="protein sequence ID" value="GES74798.1"/>
    <property type="molecule type" value="Genomic_DNA"/>
</dbReference>
<evidence type="ECO:0000313" key="2">
    <source>
        <dbReference type="Proteomes" id="UP000615446"/>
    </source>
</evidence>
<accession>A0A8H3KS03</accession>